<evidence type="ECO:0000313" key="2">
    <source>
        <dbReference type="EMBL" id="VEG73711.1"/>
    </source>
</evidence>
<dbReference type="InterPro" id="IPR000415">
    <property type="entry name" value="Nitroreductase-like"/>
</dbReference>
<organism evidence="2 3">
    <name type="scientific">Actinomyces slackii</name>
    <dbReference type="NCBI Taxonomy" id="52774"/>
    <lineage>
        <taxon>Bacteria</taxon>
        <taxon>Bacillati</taxon>
        <taxon>Actinomycetota</taxon>
        <taxon>Actinomycetes</taxon>
        <taxon>Actinomycetales</taxon>
        <taxon>Actinomycetaceae</taxon>
        <taxon>Actinomyces</taxon>
    </lineage>
</organism>
<proteinExistence type="predicted"/>
<keyword evidence="3" id="KW-1185">Reference proteome</keyword>
<dbReference type="AlphaFoldDB" id="A0A3S4U0U6"/>
<evidence type="ECO:0000259" key="1">
    <source>
        <dbReference type="Pfam" id="PF14512"/>
    </source>
</evidence>
<gene>
    <name evidence="2" type="ORF">NCTC11923_00320</name>
</gene>
<evidence type="ECO:0000313" key="3">
    <source>
        <dbReference type="Proteomes" id="UP000276899"/>
    </source>
</evidence>
<sequence>MPITDAMRTRHVVRQYLDTPLDDVAAALLARVEEANASHGTDIRLLAGSARVFGPLWGTVRARSVRNCLVMAGPDTPDLDERLGHAGAGLMLAAQELGLNTWWVGGTFSKRAAARASGATGRVVAVVALGYGATQGTAHDSKRPEEVASYEGEPPAWFTQGVEAALLAPTAFGKQAFTLAGRDGEVMITCEEGDYAGQDRGIVKYFFEVGAGRDNFRWAS</sequence>
<accession>A0A3S4U0U6</accession>
<reference evidence="2 3" key="1">
    <citation type="submission" date="2018-12" db="EMBL/GenBank/DDBJ databases">
        <authorList>
            <consortium name="Pathogen Informatics"/>
        </authorList>
    </citation>
    <scope>NUCLEOTIDE SEQUENCE [LARGE SCALE GENOMIC DNA]</scope>
    <source>
        <strain evidence="2 3">NCTC11923</strain>
    </source>
</reference>
<protein>
    <submittedName>
        <fullName evidence="2">Nitroreductase family</fullName>
    </submittedName>
</protein>
<dbReference type="InterPro" id="IPR029478">
    <property type="entry name" value="TM1586_NiRdase"/>
</dbReference>
<name>A0A3S4U0U6_9ACTO</name>
<dbReference type="Pfam" id="PF14512">
    <property type="entry name" value="TM1586_NiRdase"/>
    <property type="match status" value="1"/>
</dbReference>
<dbReference type="SUPFAM" id="SSF55469">
    <property type="entry name" value="FMN-dependent nitroreductase-like"/>
    <property type="match status" value="1"/>
</dbReference>
<dbReference type="Gene3D" id="3.40.109.10">
    <property type="entry name" value="NADH Oxidase"/>
    <property type="match status" value="1"/>
</dbReference>
<dbReference type="KEGG" id="asla:NCTC11923_00320"/>
<dbReference type="GO" id="GO:0016491">
    <property type="term" value="F:oxidoreductase activity"/>
    <property type="evidence" value="ECO:0007669"/>
    <property type="project" value="InterPro"/>
</dbReference>
<feature type="domain" description="Putative nitroreductase TM1586" evidence="1">
    <location>
        <begin position="3"/>
        <end position="211"/>
    </location>
</feature>
<dbReference type="Proteomes" id="UP000276899">
    <property type="component" value="Chromosome"/>
</dbReference>
<dbReference type="STRING" id="1278298.GCA_000428685_02609"/>
<dbReference type="EMBL" id="LR134363">
    <property type="protein sequence ID" value="VEG73711.1"/>
    <property type="molecule type" value="Genomic_DNA"/>
</dbReference>